<evidence type="ECO:0000256" key="3">
    <source>
        <dbReference type="ARBA" id="ARBA00022989"/>
    </source>
</evidence>
<keyword evidence="5" id="KW-0807">Transducer</keyword>
<reference evidence="8 9" key="2">
    <citation type="submission" date="2018-11" db="EMBL/GenBank/DDBJ databases">
        <authorList>
            <consortium name="Pathogen Informatics"/>
        </authorList>
    </citation>
    <scope>NUCLEOTIDE SEQUENCE [LARGE SCALE GENOMIC DNA]</scope>
    <source>
        <strain evidence="8 9">NST_G2</strain>
    </source>
</reference>
<feature type="transmembrane region" description="Helical" evidence="6">
    <location>
        <begin position="32"/>
        <end position="57"/>
    </location>
</feature>
<evidence type="ECO:0000256" key="1">
    <source>
        <dbReference type="ARBA" id="ARBA00004370"/>
    </source>
</evidence>
<feature type="transmembrane region" description="Helical" evidence="6">
    <location>
        <begin position="315"/>
        <end position="338"/>
    </location>
</feature>
<evidence type="ECO:0000313" key="10">
    <source>
        <dbReference type="WBParaSite" id="SSLN_0000349101-mRNA-1"/>
    </source>
</evidence>
<comment type="subcellular location">
    <subcellularLocation>
        <location evidence="1">Membrane</location>
    </subcellularLocation>
</comment>
<dbReference type="InterPro" id="IPR000276">
    <property type="entry name" value="GPCR_Rhodpsn"/>
</dbReference>
<gene>
    <name evidence="8" type="ORF">SSLN_LOCUS3388</name>
</gene>
<dbReference type="PANTHER" id="PTHR46641:SF2">
    <property type="entry name" value="FMRFAMIDE RECEPTOR"/>
    <property type="match status" value="1"/>
</dbReference>
<keyword evidence="5" id="KW-0675">Receptor</keyword>
<evidence type="ECO:0000313" key="9">
    <source>
        <dbReference type="Proteomes" id="UP000275846"/>
    </source>
</evidence>
<dbReference type="OrthoDB" id="6240296at2759"/>
<accession>A0A183SGP0</accession>
<evidence type="ECO:0000256" key="4">
    <source>
        <dbReference type="ARBA" id="ARBA00023136"/>
    </source>
</evidence>
<keyword evidence="9" id="KW-1185">Reference proteome</keyword>
<evidence type="ECO:0000313" key="8">
    <source>
        <dbReference type="EMBL" id="VDL89773.1"/>
    </source>
</evidence>
<evidence type="ECO:0000256" key="6">
    <source>
        <dbReference type="SAM" id="Phobius"/>
    </source>
</evidence>
<evidence type="ECO:0000256" key="5">
    <source>
        <dbReference type="RuleBase" id="RU000688"/>
    </source>
</evidence>
<reference evidence="10" key="1">
    <citation type="submission" date="2016-06" db="UniProtKB">
        <authorList>
            <consortium name="WormBaseParasite"/>
        </authorList>
    </citation>
    <scope>IDENTIFICATION</scope>
</reference>
<feature type="domain" description="G-protein coupled receptors family 1 profile" evidence="7">
    <location>
        <begin position="50"/>
        <end position="377"/>
    </location>
</feature>
<evidence type="ECO:0000259" key="7">
    <source>
        <dbReference type="PROSITE" id="PS50262"/>
    </source>
</evidence>
<keyword evidence="2 5" id="KW-0812">Transmembrane</keyword>
<dbReference type="SUPFAM" id="SSF81321">
    <property type="entry name" value="Family A G protein-coupled receptor-like"/>
    <property type="match status" value="1"/>
</dbReference>
<dbReference type="Proteomes" id="UP000275846">
    <property type="component" value="Unassembled WGS sequence"/>
</dbReference>
<dbReference type="PROSITE" id="PS00237">
    <property type="entry name" value="G_PROTEIN_RECEP_F1_1"/>
    <property type="match status" value="1"/>
</dbReference>
<dbReference type="GO" id="GO:0004930">
    <property type="term" value="F:G protein-coupled receptor activity"/>
    <property type="evidence" value="ECO:0007669"/>
    <property type="project" value="UniProtKB-KW"/>
</dbReference>
<dbReference type="EMBL" id="UYSU01032527">
    <property type="protein sequence ID" value="VDL89773.1"/>
    <property type="molecule type" value="Genomic_DNA"/>
</dbReference>
<dbReference type="PROSITE" id="PS50262">
    <property type="entry name" value="G_PROTEIN_RECEP_F1_2"/>
    <property type="match status" value="1"/>
</dbReference>
<dbReference type="PANTHER" id="PTHR46641">
    <property type="entry name" value="FMRFAMIDE RECEPTOR-RELATED"/>
    <property type="match status" value="1"/>
</dbReference>
<keyword evidence="4 6" id="KW-0472">Membrane</keyword>
<protein>
    <submittedName>
        <fullName evidence="10">G_PROTEIN_RECEP_F1_2 domain-containing protein</fullName>
    </submittedName>
</protein>
<organism evidence="10">
    <name type="scientific">Schistocephalus solidus</name>
    <name type="common">Tapeworm</name>
    <dbReference type="NCBI Taxonomy" id="70667"/>
    <lineage>
        <taxon>Eukaryota</taxon>
        <taxon>Metazoa</taxon>
        <taxon>Spiralia</taxon>
        <taxon>Lophotrochozoa</taxon>
        <taxon>Platyhelminthes</taxon>
        <taxon>Cestoda</taxon>
        <taxon>Eucestoda</taxon>
        <taxon>Diphyllobothriidea</taxon>
        <taxon>Diphyllobothriidae</taxon>
        <taxon>Schistocephalus</taxon>
    </lineage>
</organism>
<feature type="transmembrane region" description="Helical" evidence="6">
    <location>
        <begin position="69"/>
        <end position="91"/>
    </location>
</feature>
<dbReference type="STRING" id="70667.A0A183SGP0"/>
<dbReference type="PRINTS" id="PR00237">
    <property type="entry name" value="GPCRRHODOPSN"/>
</dbReference>
<keyword evidence="5" id="KW-0297">G-protein coupled receptor</keyword>
<dbReference type="AlphaFoldDB" id="A0A183SGP0"/>
<evidence type="ECO:0000256" key="2">
    <source>
        <dbReference type="ARBA" id="ARBA00022692"/>
    </source>
</evidence>
<dbReference type="InterPro" id="IPR052954">
    <property type="entry name" value="GPCR-Ligand_Int"/>
</dbReference>
<dbReference type="InterPro" id="IPR017452">
    <property type="entry name" value="GPCR_Rhodpsn_7TM"/>
</dbReference>
<feature type="transmembrane region" description="Helical" evidence="6">
    <location>
        <begin position="215"/>
        <end position="234"/>
    </location>
</feature>
<keyword evidence="3 6" id="KW-1133">Transmembrane helix</keyword>
<dbReference type="GO" id="GO:0016020">
    <property type="term" value="C:membrane"/>
    <property type="evidence" value="ECO:0007669"/>
    <property type="project" value="UniProtKB-SubCell"/>
</dbReference>
<dbReference type="Gene3D" id="1.20.1070.10">
    <property type="entry name" value="Rhodopsin 7-helix transmembrane proteins"/>
    <property type="match status" value="1"/>
</dbReference>
<sequence>MEVTLEKLNTSARLVNQTFNTKECNTSLRGPYFILVAYICSFIGFFGIPANALTVCVLRADRKRNTARYLMLVLAAQDLSLIIIYMIYYIVPLLHQRFGAFPVIIQYIWFADSPILFLLGWFKFSEAYTIVSISIDRFVALRYPFKSASICTLSNARRGQILIWVVGLASKLPNLILDFCYHDWLSECDSCEPIFLNQSWYGTFRLVYVQIIDQIITFLIPLACLVFLNGYLIWQLRGIDELYVAQTKCGDHCVLTEGSTETHNNENLYVVQPRLAPGISKADSSKLSDRASNINVKEYSKCYRRQRKRNQMRNVSAMLVCVITIFIICETPTALYFFLEMYARICGAESIRETTLAVYAIALFTAMINFACNFVIYGLVGCRFRWILKHSVNRWLYICLHCKKPRQRPQKRIYPIRLRPYPDVSCKILKLCAIRKIVDSINMTRAFLKSHKHFL</sequence>
<dbReference type="CDD" id="cd14978">
    <property type="entry name" value="7tmA_FMRFamide_R-like"/>
    <property type="match status" value="1"/>
</dbReference>
<dbReference type="Pfam" id="PF00001">
    <property type="entry name" value="7tm_1"/>
    <property type="match status" value="1"/>
</dbReference>
<name>A0A183SGP0_SCHSO</name>
<comment type="similarity">
    <text evidence="5">Belongs to the G-protein coupled receptor 1 family.</text>
</comment>
<feature type="transmembrane region" description="Helical" evidence="6">
    <location>
        <begin position="103"/>
        <end position="122"/>
    </location>
</feature>
<feature type="transmembrane region" description="Helical" evidence="6">
    <location>
        <begin position="358"/>
        <end position="380"/>
    </location>
</feature>
<dbReference type="WBParaSite" id="SSLN_0000349101-mRNA-1">
    <property type="protein sequence ID" value="SSLN_0000349101-mRNA-1"/>
    <property type="gene ID" value="SSLN_0000349101"/>
</dbReference>
<proteinExistence type="inferred from homology"/>